<dbReference type="AlphaFoldDB" id="A0AA95H579"/>
<evidence type="ECO:0000256" key="1">
    <source>
        <dbReference type="SAM" id="MobiDB-lite"/>
    </source>
</evidence>
<reference evidence="3" key="1">
    <citation type="journal article" date="2023" name="Int. J. Mol. Sci.">
        <title>Metagenomics Revealed a New Genus 'Candidatus Thiocaldithrix dubininis' gen. nov., sp. nov. and a New Species 'Candidatus Thiothrix putei' sp. nov. in the Family Thiotrichaceae, Some Members of Which Have Traits of Both Na+- and H+-Motive Energetics.</title>
        <authorList>
            <person name="Ravin N.V."/>
            <person name="Muntyan M.S."/>
            <person name="Smolyakov D.D."/>
            <person name="Rudenko T.S."/>
            <person name="Beletsky A.V."/>
            <person name="Mardanov A.V."/>
            <person name="Grabovich M.Y."/>
        </authorList>
    </citation>
    <scope>NUCLEOTIDE SEQUENCE</scope>
    <source>
        <strain evidence="3">GKL-01</strain>
    </source>
</reference>
<feature type="chain" id="PRO_5041673226" evidence="2">
    <location>
        <begin position="28"/>
        <end position="127"/>
    </location>
</feature>
<protein>
    <submittedName>
        <fullName evidence="3">Uncharacterized protein</fullName>
    </submittedName>
</protein>
<feature type="signal peptide" evidence="2">
    <location>
        <begin position="1"/>
        <end position="27"/>
    </location>
</feature>
<organism evidence="3">
    <name type="scientific">Candidatus Thiocaldithrix dubininis</name>
    <dbReference type="NCBI Taxonomy" id="3080823"/>
    <lineage>
        <taxon>Bacteria</taxon>
        <taxon>Pseudomonadati</taxon>
        <taxon>Pseudomonadota</taxon>
        <taxon>Gammaproteobacteria</taxon>
        <taxon>Thiotrichales</taxon>
        <taxon>Thiotrichaceae</taxon>
        <taxon>Candidatus Thiocaldithrix</taxon>
    </lineage>
</organism>
<dbReference type="Proteomes" id="UP001300672">
    <property type="component" value="Chromosome"/>
</dbReference>
<evidence type="ECO:0000313" key="3">
    <source>
        <dbReference type="EMBL" id="WGZ89950.1"/>
    </source>
</evidence>
<dbReference type="EMBL" id="CP124755">
    <property type="protein sequence ID" value="WGZ89950.1"/>
    <property type="molecule type" value="Genomic_DNA"/>
</dbReference>
<reference evidence="3" key="2">
    <citation type="submission" date="2023-04" db="EMBL/GenBank/DDBJ databases">
        <authorList>
            <person name="Beletskiy A.V."/>
            <person name="Mardanov A.V."/>
            <person name="Ravin N.V."/>
        </authorList>
    </citation>
    <scope>NUCLEOTIDE SEQUENCE</scope>
    <source>
        <strain evidence="3">GKL-01</strain>
    </source>
</reference>
<dbReference type="KEGG" id="tdu:QJT80_10600"/>
<sequence>MREINYKTCQMLFILFLLNSINTNLYAASHQTIIISTANTSPVLSKPNLLRNQNEMPLSIYQKLTKLLGTKLYGHLLANNDFVKVQDIILNFLEKRSPSAQRRQRGKALTPNKPRPTPVIPRLTEGR</sequence>
<keyword evidence="2" id="KW-0732">Signal</keyword>
<evidence type="ECO:0000256" key="2">
    <source>
        <dbReference type="SAM" id="SignalP"/>
    </source>
</evidence>
<name>A0AA95H579_9GAMM</name>
<proteinExistence type="predicted"/>
<feature type="region of interest" description="Disordered" evidence="1">
    <location>
        <begin position="97"/>
        <end position="127"/>
    </location>
</feature>
<accession>A0AA95H579</accession>
<gene>
    <name evidence="3" type="ORF">QJT80_10600</name>
</gene>